<sequence length="136" mass="15268">MIAVKSNTTSAGCERFRVRYREGEGRAVNPTSRTFATCTQADTFRKELDALGWKEATERDDNRRNSTGVVTLEEYANDYFDTLANVTAGTKISCRRIYERAWSRPLAHQRLDDIERMSIQRVIVSLGDLGGQGSAA</sequence>
<reference evidence="1" key="1">
    <citation type="submission" date="2019-09" db="EMBL/GenBank/DDBJ databases">
        <authorList>
            <person name="Li J."/>
        </authorList>
    </citation>
    <scope>NUCLEOTIDE SEQUENCE [LARGE SCALE GENOMIC DNA]</scope>
    <source>
        <strain evidence="1">NRBC 14897</strain>
    </source>
</reference>
<dbReference type="AlphaFoldDB" id="A0A641AKN4"/>
<dbReference type="RefSeq" id="WP_129184347.1">
    <property type="nucleotide sequence ID" value="NZ_JAGIOG010000001.1"/>
</dbReference>
<gene>
    <name evidence="1" type="ORF">ESP62_013150</name>
</gene>
<evidence type="ECO:0000313" key="2">
    <source>
        <dbReference type="Proteomes" id="UP001515100"/>
    </source>
</evidence>
<name>A0A641AKN4_9ACTN</name>
<protein>
    <submittedName>
        <fullName evidence="1">Uncharacterized protein</fullName>
    </submittedName>
</protein>
<comment type="caution">
    <text evidence="1">The sequence shown here is derived from an EMBL/GenBank/DDBJ whole genome shotgun (WGS) entry which is preliminary data.</text>
</comment>
<proteinExistence type="predicted"/>
<dbReference type="EMBL" id="SDPP02000003">
    <property type="protein sequence ID" value="KAA1376375.1"/>
    <property type="molecule type" value="Genomic_DNA"/>
</dbReference>
<organism evidence="1 2">
    <name type="scientific">Aeromicrobium fastidiosum</name>
    <dbReference type="NCBI Taxonomy" id="52699"/>
    <lineage>
        <taxon>Bacteria</taxon>
        <taxon>Bacillati</taxon>
        <taxon>Actinomycetota</taxon>
        <taxon>Actinomycetes</taxon>
        <taxon>Propionibacteriales</taxon>
        <taxon>Nocardioidaceae</taxon>
        <taxon>Aeromicrobium</taxon>
    </lineage>
</organism>
<evidence type="ECO:0000313" key="1">
    <source>
        <dbReference type="EMBL" id="KAA1376375.1"/>
    </source>
</evidence>
<accession>A0A641AKN4</accession>
<dbReference type="Proteomes" id="UP001515100">
    <property type="component" value="Unassembled WGS sequence"/>
</dbReference>
<keyword evidence="2" id="KW-1185">Reference proteome</keyword>